<dbReference type="SMART" id="SM00382">
    <property type="entry name" value="AAA"/>
    <property type="match status" value="2"/>
</dbReference>
<dbReference type="Gene3D" id="3.40.50.300">
    <property type="entry name" value="P-loop containing nucleotide triphosphate hydrolases"/>
    <property type="match status" value="2"/>
</dbReference>
<feature type="domain" description="ABC transporter" evidence="3">
    <location>
        <begin position="4"/>
        <end position="213"/>
    </location>
</feature>
<dbReference type="STRING" id="48256.CLHUN_04950"/>
<dbReference type="InterPro" id="IPR027417">
    <property type="entry name" value="P-loop_NTPase"/>
</dbReference>
<dbReference type="InterPro" id="IPR003439">
    <property type="entry name" value="ABC_transporter-like_ATP-bd"/>
</dbReference>
<dbReference type="EMBL" id="MZGX01000002">
    <property type="protein sequence ID" value="OPX46020.1"/>
    <property type="molecule type" value="Genomic_DNA"/>
</dbReference>
<dbReference type="NCBIfam" id="NF000167">
    <property type="entry name" value="ABCF_Lsa_all"/>
    <property type="match status" value="1"/>
</dbReference>
<gene>
    <name evidence="4" type="primary">yheS_1</name>
    <name evidence="4" type="ORF">CLHUN_04950</name>
</gene>
<organism evidence="4 5">
    <name type="scientific">Ruminiclostridium hungatei</name>
    <name type="common">Clostridium hungatei</name>
    <dbReference type="NCBI Taxonomy" id="48256"/>
    <lineage>
        <taxon>Bacteria</taxon>
        <taxon>Bacillati</taxon>
        <taxon>Bacillota</taxon>
        <taxon>Clostridia</taxon>
        <taxon>Eubacteriales</taxon>
        <taxon>Oscillospiraceae</taxon>
        <taxon>Ruminiclostridium</taxon>
    </lineage>
</organism>
<dbReference type="InterPro" id="IPR003593">
    <property type="entry name" value="AAA+_ATPase"/>
</dbReference>
<keyword evidence="2 4" id="KW-0067">ATP-binding</keyword>
<dbReference type="Proteomes" id="UP000191554">
    <property type="component" value="Unassembled WGS sequence"/>
</dbReference>
<comment type="caution">
    <text evidence="4">The sequence shown here is derived from an EMBL/GenBank/DDBJ whole genome shotgun (WGS) entry which is preliminary data.</text>
</comment>
<dbReference type="Pfam" id="PF00005">
    <property type="entry name" value="ABC_tran"/>
    <property type="match status" value="2"/>
</dbReference>
<accession>A0A1V4SQ88</accession>
<dbReference type="SUPFAM" id="SSF52540">
    <property type="entry name" value="P-loop containing nucleoside triphosphate hydrolases"/>
    <property type="match status" value="2"/>
</dbReference>
<dbReference type="InterPro" id="IPR017871">
    <property type="entry name" value="ABC_transporter-like_CS"/>
</dbReference>
<keyword evidence="1" id="KW-0547">Nucleotide-binding</keyword>
<name>A0A1V4SQ88_RUMHU</name>
<dbReference type="GO" id="GO:0016887">
    <property type="term" value="F:ATP hydrolysis activity"/>
    <property type="evidence" value="ECO:0007669"/>
    <property type="project" value="InterPro"/>
</dbReference>
<evidence type="ECO:0000256" key="2">
    <source>
        <dbReference type="ARBA" id="ARBA00022840"/>
    </source>
</evidence>
<evidence type="ECO:0000313" key="5">
    <source>
        <dbReference type="Proteomes" id="UP000191554"/>
    </source>
</evidence>
<dbReference type="PROSITE" id="PS00211">
    <property type="entry name" value="ABC_TRANSPORTER_1"/>
    <property type="match status" value="1"/>
</dbReference>
<evidence type="ECO:0000313" key="4">
    <source>
        <dbReference type="EMBL" id="OPX46020.1"/>
    </source>
</evidence>
<dbReference type="InterPro" id="IPR051309">
    <property type="entry name" value="ABCF_ATPase"/>
</dbReference>
<keyword evidence="5" id="KW-1185">Reference proteome</keyword>
<dbReference type="RefSeq" id="WP_080062963.1">
    <property type="nucleotide sequence ID" value="NZ_MZGX01000002.1"/>
</dbReference>
<protein>
    <submittedName>
        <fullName evidence="4">Putative ABC transporter ATP-binding protein YheS</fullName>
    </submittedName>
</protein>
<dbReference type="GO" id="GO:0005524">
    <property type="term" value="F:ATP binding"/>
    <property type="evidence" value="ECO:0007669"/>
    <property type="project" value="UniProtKB-KW"/>
</dbReference>
<dbReference type="OrthoDB" id="9801441at2"/>
<dbReference type="CDD" id="cd03221">
    <property type="entry name" value="ABCF_EF-3"/>
    <property type="match status" value="2"/>
</dbReference>
<sequence>MSIINVTDLTFAYDGSYDNIFEAVSFQIDTDWKLGFTGRNGRGKTTFLNLLLGKFEYRGRISSKTAFEYFPFEVKNMDSNTIDVIEEICPDYVHWEVMRELSLLEVSDDVLYRPFNTLSNGEQTKVLLAAMFLKEDSFLLIDEPTNHLDMNARKMVSDYLRSKRGFILVSHDRAFLDNCVDHILSINKTNIEVQKGNFSTWLQNKEMQDGFELAENEKLKKDISRLTMAARRTSDWSDKVEKTKLGTTNSGSDIDRGYVGHKAAKMMKRSKSLENRQQTAIEEKSKLLRNIENSEKLKLSQLELHTDRLAELSAIAVYYGEKRAAGEVSFCIDKGDRIALSGRNGSGKSSIIKLICGENLTYTGTLRRASQLKISYVSQDTSHLNGSLSGYALENNLDESLFKAILRKLDFSRIQFEKDMSDYSGGQKKKVLIARSLCEKAHLHIWDEPLNFIDVISRMQIEELLLEYSPTILFVEHDLAFRKNIATKIVEL</sequence>
<dbReference type="PANTHER" id="PTHR42855">
    <property type="entry name" value="ABC TRANSPORTER ATP-BINDING SUBUNIT"/>
    <property type="match status" value="1"/>
</dbReference>
<dbReference type="PROSITE" id="PS50893">
    <property type="entry name" value="ABC_TRANSPORTER_2"/>
    <property type="match status" value="2"/>
</dbReference>
<evidence type="ECO:0000259" key="3">
    <source>
        <dbReference type="PROSITE" id="PS50893"/>
    </source>
</evidence>
<dbReference type="NCBIfam" id="NF000355">
    <property type="entry name" value="ribo_prot_ABC_F"/>
    <property type="match status" value="1"/>
</dbReference>
<reference evidence="4 5" key="1">
    <citation type="submission" date="2017-03" db="EMBL/GenBank/DDBJ databases">
        <title>Genome sequence of Clostridium hungatei DSM 14427.</title>
        <authorList>
            <person name="Poehlein A."/>
            <person name="Daniel R."/>
        </authorList>
    </citation>
    <scope>NUCLEOTIDE SEQUENCE [LARGE SCALE GENOMIC DNA]</scope>
    <source>
        <strain evidence="4 5">DSM 14427</strain>
    </source>
</reference>
<evidence type="ECO:0000256" key="1">
    <source>
        <dbReference type="ARBA" id="ARBA00022741"/>
    </source>
</evidence>
<dbReference type="AlphaFoldDB" id="A0A1V4SQ88"/>
<proteinExistence type="predicted"/>
<feature type="domain" description="ABC transporter" evidence="3">
    <location>
        <begin position="304"/>
        <end position="492"/>
    </location>
</feature>
<dbReference type="PANTHER" id="PTHR42855:SF2">
    <property type="entry name" value="DRUG RESISTANCE ABC TRANSPORTER,ATP-BINDING PROTEIN"/>
    <property type="match status" value="1"/>
</dbReference>